<name>A0A0M3I8A3_ASCLU</name>
<dbReference type="Pfam" id="PF23309">
    <property type="entry name" value="DUF7083"/>
    <property type="match status" value="1"/>
</dbReference>
<dbReference type="InterPro" id="IPR055510">
    <property type="entry name" value="DUF7083"/>
</dbReference>
<evidence type="ECO:0000313" key="2">
    <source>
        <dbReference type="Proteomes" id="UP000036681"/>
    </source>
</evidence>
<dbReference type="WBParaSite" id="ALUE_0001354401-mRNA-1">
    <property type="protein sequence ID" value="ALUE_0001354401-mRNA-1"/>
    <property type="gene ID" value="ALUE_0001354401"/>
</dbReference>
<evidence type="ECO:0000313" key="3">
    <source>
        <dbReference type="WBParaSite" id="ALUE_0001354401-mRNA-1"/>
    </source>
</evidence>
<organism evidence="2 3">
    <name type="scientific">Ascaris lumbricoides</name>
    <name type="common">Giant roundworm</name>
    <dbReference type="NCBI Taxonomy" id="6252"/>
    <lineage>
        <taxon>Eukaryota</taxon>
        <taxon>Metazoa</taxon>
        <taxon>Ecdysozoa</taxon>
        <taxon>Nematoda</taxon>
        <taxon>Chromadorea</taxon>
        <taxon>Rhabditida</taxon>
        <taxon>Spirurina</taxon>
        <taxon>Ascaridomorpha</taxon>
        <taxon>Ascaridoidea</taxon>
        <taxon>Ascarididae</taxon>
        <taxon>Ascaris</taxon>
    </lineage>
</organism>
<reference evidence="3" key="1">
    <citation type="submission" date="2017-02" db="UniProtKB">
        <authorList>
            <consortium name="WormBaseParasite"/>
        </authorList>
    </citation>
    <scope>IDENTIFICATION</scope>
</reference>
<sequence length="220" mass="24781">MLTKSCAVSYDRENYPHPCEDGFGFATDERPIRFDGCTTPTSAGSAAADATDYGYNAAAIDGSFSRYDAVDDNFDCGPSSRQCDCNLHVRSGRKRHVRNVVAKPRGQLQLDDAGLVRFLLWKLDAMAYEKYANYTLPKQPGDLKFDETISILKDIFGPRMWLFNQRYHCLKLVRNPRDDSRHMAASLTGNAGSFIWAKQSKCLIFVCELQSPADAEYRLH</sequence>
<proteinExistence type="predicted"/>
<dbReference type="Proteomes" id="UP000036681">
    <property type="component" value="Unplaced"/>
</dbReference>
<feature type="domain" description="DUF7083" evidence="1">
    <location>
        <begin position="109"/>
        <end position="158"/>
    </location>
</feature>
<dbReference type="AlphaFoldDB" id="A0A0M3I8A3"/>
<accession>A0A0M3I8A3</accession>
<keyword evidence="2" id="KW-1185">Reference proteome</keyword>
<protein>
    <recommendedName>
        <fullName evidence="1">DUF7083 domain-containing protein</fullName>
    </recommendedName>
</protein>
<evidence type="ECO:0000259" key="1">
    <source>
        <dbReference type="Pfam" id="PF23309"/>
    </source>
</evidence>